<proteinExistence type="predicted"/>
<sequence length="688" mass="77376">MSLRIFVSYEDRRHSLDVKPNDDVGSLKLKATEVFQLDTRGGQFVVLNYHGSDLADDWYLSDIGVSAGATLKVSVREDVKPKLYVYSVFNGETIEILDDIHPLQTTVAELKTLIVRRSGLPVSVFRVVTEDGTDMFDLNSLDTYGIEFGSTVRMLTWDGWNEFLKAASIGHTSEVTKHLSADEHVAKFQCRVALFIAAHHGHMDLASTMLRQGVRSDEPIGDHPTREWCSSTHIESYKTPIHEAAEHGQLQILRIFVFHNICCVTCKDGNSLTPLSVALRKQQREVALYLLTKQWSSVTYSAVTLPLTIYSQVRRWCDRAKDRVMLIYGAEKSSLKIRRPYRQNGALCGQGVHIDGFTESRQNASPRSKSYNKIKCKALGLVKKSPHMQSLSVNSVHHASTVRSSVATGETSSLSPTSPENKLPRLNGETVPSLVAKYKQQVAEKRSKHSEWRPRSRSVTVSPTKFPSINQQHAKMKSSSHQNLTVSHDYDFDENGVETDFNASSAYYVNTPADGKRRRSHKAAKIPPLKLDKSPRESDERTKKMEERKKWRRHILVENTVPLPAMSLEATQKPFYYTGTRGVNLPVNTIKLYEDIIGCSAREKAIESLAIASTFKEKPWLQQVRLAMSFSRQHIMRIASLDTITPGRKVTESDMMSTRDEADDSSDDESVFIDSPATDQVIADVRSS</sequence>
<dbReference type="InterPro" id="IPR002110">
    <property type="entry name" value="Ankyrin_rpt"/>
</dbReference>
<dbReference type="InterPro" id="IPR000626">
    <property type="entry name" value="Ubiquitin-like_dom"/>
</dbReference>
<organism evidence="3 4">
    <name type="scientific">Saccoglossus kowalevskii</name>
    <name type="common">Acorn worm</name>
    <dbReference type="NCBI Taxonomy" id="10224"/>
    <lineage>
        <taxon>Eukaryota</taxon>
        <taxon>Metazoa</taxon>
        <taxon>Hemichordata</taxon>
        <taxon>Enteropneusta</taxon>
        <taxon>Harrimaniidae</taxon>
        <taxon>Saccoglossus</taxon>
    </lineage>
</organism>
<protein>
    <submittedName>
        <fullName evidence="4">Protein ANKUB1-like</fullName>
    </submittedName>
</protein>
<feature type="compositionally biased region" description="Acidic residues" evidence="1">
    <location>
        <begin position="661"/>
        <end position="671"/>
    </location>
</feature>
<reference evidence="4" key="1">
    <citation type="submission" date="2025-08" db="UniProtKB">
        <authorList>
            <consortium name="RefSeq"/>
        </authorList>
    </citation>
    <scope>IDENTIFICATION</scope>
    <source>
        <tissue evidence="4">Testes</tissue>
    </source>
</reference>
<feature type="compositionally biased region" description="Polar residues" evidence="1">
    <location>
        <begin position="402"/>
        <end position="420"/>
    </location>
</feature>
<dbReference type="SMART" id="SM00248">
    <property type="entry name" value="ANK"/>
    <property type="match status" value="3"/>
</dbReference>
<dbReference type="RefSeq" id="XP_002740884.1">
    <property type="nucleotide sequence ID" value="XM_002740838.2"/>
</dbReference>
<feature type="region of interest" description="Disordered" evidence="1">
    <location>
        <begin position="402"/>
        <end position="427"/>
    </location>
</feature>
<gene>
    <name evidence="4" type="primary">LOC100377444</name>
</gene>
<feature type="compositionally biased region" description="Basic and acidic residues" evidence="1">
    <location>
        <begin position="442"/>
        <end position="454"/>
    </location>
</feature>
<dbReference type="PANTHER" id="PTHR46885">
    <property type="entry name" value="PROTEIN ANKUB1"/>
    <property type="match status" value="1"/>
</dbReference>
<dbReference type="InterPro" id="IPR036770">
    <property type="entry name" value="Ankyrin_rpt-contain_sf"/>
</dbReference>
<evidence type="ECO:0000256" key="1">
    <source>
        <dbReference type="SAM" id="MobiDB-lite"/>
    </source>
</evidence>
<accession>A0ABM0GZJ7</accession>
<evidence type="ECO:0000313" key="3">
    <source>
        <dbReference type="Proteomes" id="UP000694865"/>
    </source>
</evidence>
<feature type="domain" description="Ubiquitin-like" evidence="2">
    <location>
        <begin position="104"/>
        <end position="155"/>
    </location>
</feature>
<dbReference type="PANTHER" id="PTHR46885:SF1">
    <property type="entry name" value="PROTEIN ANKUB1"/>
    <property type="match status" value="1"/>
</dbReference>
<feature type="region of interest" description="Disordered" evidence="1">
    <location>
        <begin position="441"/>
        <end position="463"/>
    </location>
</feature>
<evidence type="ECO:0000313" key="4">
    <source>
        <dbReference type="RefSeq" id="XP_002740884.1"/>
    </source>
</evidence>
<evidence type="ECO:0000259" key="2">
    <source>
        <dbReference type="PROSITE" id="PS50053"/>
    </source>
</evidence>
<dbReference type="InterPro" id="IPR029071">
    <property type="entry name" value="Ubiquitin-like_domsf"/>
</dbReference>
<dbReference type="SUPFAM" id="SSF48403">
    <property type="entry name" value="Ankyrin repeat"/>
    <property type="match status" value="1"/>
</dbReference>
<feature type="compositionally biased region" description="Basic and acidic residues" evidence="1">
    <location>
        <begin position="530"/>
        <end position="546"/>
    </location>
</feature>
<dbReference type="CDD" id="cd17051">
    <property type="entry name" value="Ubl2_ANKUB1"/>
    <property type="match status" value="1"/>
</dbReference>
<feature type="region of interest" description="Disordered" evidence="1">
    <location>
        <begin position="512"/>
        <end position="546"/>
    </location>
</feature>
<dbReference type="GeneID" id="100377444"/>
<name>A0ABM0GZJ7_SACKO</name>
<dbReference type="SUPFAM" id="SSF54236">
    <property type="entry name" value="Ubiquitin-like"/>
    <property type="match status" value="2"/>
</dbReference>
<feature type="region of interest" description="Disordered" evidence="1">
    <location>
        <begin position="649"/>
        <end position="673"/>
    </location>
</feature>
<keyword evidence="3" id="KW-1185">Reference proteome</keyword>
<feature type="compositionally biased region" description="Basic and acidic residues" evidence="1">
    <location>
        <begin position="649"/>
        <end position="660"/>
    </location>
</feature>
<feature type="domain" description="Ubiquitin-like" evidence="2">
    <location>
        <begin position="3"/>
        <end position="77"/>
    </location>
</feature>
<dbReference type="Gene3D" id="3.10.20.90">
    <property type="entry name" value="Phosphatidylinositol 3-kinase Catalytic Subunit, Chain A, domain 1"/>
    <property type="match status" value="1"/>
</dbReference>
<dbReference type="Proteomes" id="UP000694865">
    <property type="component" value="Unplaced"/>
</dbReference>
<dbReference type="Gene3D" id="1.25.40.20">
    <property type="entry name" value="Ankyrin repeat-containing domain"/>
    <property type="match status" value="1"/>
</dbReference>
<dbReference type="PROSITE" id="PS50053">
    <property type="entry name" value="UBIQUITIN_2"/>
    <property type="match status" value="2"/>
</dbReference>
<dbReference type="InterPro" id="IPR042788">
    <property type="entry name" value="ANKUB1"/>
</dbReference>